<dbReference type="InterPro" id="IPR025667">
    <property type="entry name" value="SprB_repeat"/>
</dbReference>
<dbReference type="Proteomes" id="UP000746690">
    <property type="component" value="Unassembled WGS sequence"/>
</dbReference>
<accession>A0ABX1S426</accession>
<dbReference type="Pfam" id="PF13573">
    <property type="entry name" value="SprB"/>
    <property type="match status" value="9"/>
</dbReference>
<name>A0ABX1S426_9FLAO</name>
<comment type="caution">
    <text evidence="1">The sequence shown here is derived from an EMBL/GenBank/DDBJ whole genome shotgun (WGS) entry which is preliminary data.</text>
</comment>
<feature type="non-terminal residue" evidence="1">
    <location>
        <position position="1"/>
    </location>
</feature>
<dbReference type="PROSITE" id="PS50194">
    <property type="entry name" value="FILAMIN_REPEAT"/>
    <property type="match status" value="1"/>
</dbReference>
<gene>
    <name evidence="1" type="ORF">HHX25_20860</name>
</gene>
<protein>
    <submittedName>
        <fullName evidence="1">T9SS type B sorting domain-containing protein</fullName>
    </submittedName>
</protein>
<sequence>PTINPVAQQCYTGSPFSITLSGTTYNGSATYSIGSGYQASPTFTINAPGTYTVSIQDDNGCDASTTYVVAPQLLLSANLTKDLDCTVTPDGTINLTPSGGTGTYTTFEVNFNGGGFAVIAGSPYTVTTDGTYEFRVTDSQGCQAVSNTITVNPLSTPTLTEVHTDVSCIGGADGSIVVTASNGVPPYQYSIDNGATFQASNVFNGLNVAGGPYNVVVRDAKDCDSAATVVNITEPSSVTGTAALTQGLTCGAGNATQSATVTITPDPGAGTPPYMYSFDGGVNFTSNNTFTTNTAGVVSAIIRDSNGCTSAPITETVPALDPPTDLDFVSTPVTCLALTSTVTLTATDGVGPLAYAILSPASATGNVTGAASGIFTGLAPDTYLFEVTDANGCTYEELYTVDPVVNITVSGVLVNDVSCNGGSDGAVDFTVGDFAGTYSYTINAGAAITGQSAATINLTGLPAGNQVIVVTDETTGCTDTFTVPVGEPAAPLSFTATATNVFCTNYNSQITVTASDGTSPYTYAAVVSGAAAPLPAAYGTNNILTVDTNLGTDLVWDVYVLDQNGCPEMDTVTIINDPLPTVTVPAMASCIAGADPFTFTVTSSTGVAPLEYSIGTGFQSSGTFTVATAGSYTVTVRDANGCTATSTPVTVYEPLGLTPAITTLPGCSDDDGVITVTPFGGSGSYDYTISPNPVSISLAGNVFSGVPSGTYTIEITDTVTTCTNDVTVTLSAATPVTFTTDVVNVSCNGGNDGSITVNLPVSNDNPVYTYEITAPIVVAPQTSNIFTGLVAGNYTVRVNSGRGCFDTSVVPVTEPTLLTVSGTATPYACAPDNSVNASILTINEGAGTGTAPYTYSIDGTNYFTANTFDIIDTGSPQTINIFVRDDNGCVATNTVAIAPLPALVDASVAIVTPIDCNGTGSVAITVTGGSGNFSYQMLPSGTPQASNTFNITDPGDYYFQVNDLDTGCTIVTPPFTVVPFDTIDAVITATTAVTCFTDTNGTFEINVTGYTGPYNYDILDSTGASVRGITAANTSTNPEVVGGLTGGNYTVVVTETASPFCTTTSNVVTIDSPASALTVTASEAANVTCDNNAGVITAVASGGRIPYEYELTGAATVAYSSNGTFRDLAAGVYTVNVRDAGGCIASDPITLTIPTPIDATVTPSTNLLACFGDNNASITVSLVTGGQGSNYSYTLNMVSPTATSSGPQTSPVFTDLGAGTYNVTVTDGYNCEFNSPNVVINEPTQIETTLAVATTQTCLTSSELTLSATGGTGPYTYSDTPNFVTTLGSFASSVTIPVGVGTHVYYVRDANGCNANASNEIRIDPLPTLVVNLESANPTINCAGDNTGSITATAQGGLGNYVYTLQDGSGTNITPLTQNSTGVFTGLIAGTYQVRVDSDDCLATSALITITEPSAPLEATFVPSAVSCPGSNDGILQINATGGTGLIRYAISPRLDQFFETSTFEDLAPGTYQAIAQDELGCFVFESFTIGAPTPVIVNVVPGSIMPEVCEGDLDGEFSIEISGGQMPYSVALDDINGVYTTGTATQTQFDFANLAGGDHIVFVRDALGCESEWNIDFPESVSINPVANIEYGCTGNLSTNTVTVTADVTDLTELDYSLDGGPYQASNVFVNVPPGLDHFIDVRHTNGCIQRTENFDISQFDPLMLVLEDGELNEIVAVTSGGAEPFEYTLNGESYGSENKFIIYASGDYTVTVTDSNGCVATATRYFEYVDVCISNYFTPNGDGDLDEWGPGCTSQYKDLTFDIFDRYGRAIATLRVGEKWDGKYNGAELPTGDYWYVLKLNDPKDDREFVGHFTLYR</sequence>
<evidence type="ECO:0000313" key="2">
    <source>
        <dbReference type="Proteomes" id="UP000746690"/>
    </source>
</evidence>
<organism evidence="1 2">
    <name type="scientific">Flavivirga algicola</name>
    <dbReference type="NCBI Taxonomy" id="2729136"/>
    <lineage>
        <taxon>Bacteria</taxon>
        <taxon>Pseudomonadati</taxon>
        <taxon>Bacteroidota</taxon>
        <taxon>Flavobacteriia</taxon>
        <taxon>Flavobacteriales</taxon>
        <taxon>Flavobacteriaceae</taxon>
        <taxon>Flavivirga</taxon>
    </lineage>
</organism>
<dbReference type="InterPro" id="IPR026341">
    <property type="entry name" value="T9SS_type_B"/>
</dbReference>
<dbReference type="EMBL" id="JABBHF010000018">
    <property type="protein sequence ID" value="NMH89960.1"/>
    <property type="molecule type" value="Genomic_DNA"/>
</dbReference>
<dbReference type="NCBIfam" id="TIGR04131">
    <property type="entry name" value="Bac_Flav_CTERM"/>
    <property type="match status" value="1"/>
</dbReference>
<proteinExistence type="predicted"/>
<keyword evidence="2" id="KW-1185">Reference proteome</keyword>
<evidence type="ECO:0000313" key="1">
    <source>
        <dbReference type="EMBL" id="NMH89960.1"/>
    </source>
</evidence>
<dbReference type="InterPro" id="IPR017868">
    <property type="entry name" value="Filamin/ABP280_repeat-like"/>
</dbReference>
<reference evidence="1 2" key="1">
    <citation type="submission" date="2020-04" db="EMBL/GenBank/DDBJ databases">
        <title>A Flavivirga sp. nov.</title>
        <authorList>
            <person name="Sun X."/>
        </authorList>
    </citation>
    <scope>NUCLEOTIDE SEQUENCE [LARGE SCALE GENOMIC DNA]</scope>
    <source>
        <strain evidence="1 2">Y03</strain>
    </source>
</reference>
<dbReference type="Pfam" id="PF13585">
    <property type="entry name" value="CHU_C"/>
    <property type="match status" value="1"/>
</dbReference>